<accession>A0ABR0R689</accession>
<keyword evidence="2" id="KW-1185">Reference proteome</keyword>
<gene>
    <name evidence="1" type="ORF">PVK06_002933</name>
</gene>
<sequence length="158" mass="18051">MKHSTSRSNSRDKCAFHNDVGHKIEDCFTLKDVITEIVRNGKLAEFVDQGVFQQGQSLHGDPKEAFQKMGLKEKALKKASPLYSFTNHPAEVKGSITLPVTLRDDEHTTTKYVQFFVVDHPMAYDVIFGRPIIRMERMIIATLCMKIKFPTKTRVGYM</sequence>
<comment type="caution">
    <text evidence="1">The sequence shown here is derived from an EMBL/GenBank/DDBJ whole genome shotgun (WGS) entry which is preliminary data.</text>
</comment>
<dbReference type="PANTHER" id="PTHR33240">
    <property type="entry name" value="OS08G0508500 PROTEIN"/>
    <property type="match status" value="1"/>
</dbReference>
<evidence type="ECO:0000313" key="2">
    <source>
        <dbReference type="Proteomes" id="UP001358586"/>
    </source>
</evidence>
<evidence type="ECO:0000313" key="1">
    <source>
        <dbReference type="EMBL" id="KAK5846637.1"/>
    </source>
</evidence>
<proteinExistence type="predicted"/>
<dbReference type="PANTHER" id="PTHR33240:SF15">
    <property type="entry name" value="GAG-PRO-LIKE PROTEIN"/>
    <property type="match status" value="1"/>
</dbReference>
<name>A0ABR0R689_GOSAR</name>
<reference evidence="1 2" key="1">
    <citation type="submission" date="2023-03" db="EMBL/GenBank/DDBJ databases">
        <title>WGS of Gossypium arboreum.</title>
        <authorList>
            <person name="Yu D."/>
        </authorList>
    </citation>
    <scope>NUCLEOTIDE SEQUENCE [LARGE SCALE GENOMIC DNA]</scope>
    <source>
        <tissue evidence="1">Leaf</tissue>
    </source>
</reference>
<dbReference type="CDD" id="cd00303">
    <property type="entry name" value="retropepsin_like"/>
    <property type="match status" value="1"/>
</dbReference>
<protein>
    <submittedName>
        <fullName evidence="1">Uncharacterized protein</fullName>
    </submittedName>
</protein>
<dbReference type="Proteomes" id="UP001358586">
    <property type="component" value="Chromosome 1"/>
</dbReference>
<organism evidence="1 2">
    <name type="scientific">Gossypium arboreum</name>
    <name type="common">Tree cotton</name>
    <name type="synonym">Gossypium nanking</name>
    <dbReference type="NCBI Taxonomy" id="29729"/>
    <lineage>
        <taxon>Eukaryota</taxon>
        <taxon>Viridiplantae</taxon>
        <taxon>Streptophyta</taxon>
        <taxon>Embryophyta</taxon>
        <taxon>Tracheophyta</taxon>
        <taxon>Spermatophyta</taxon>
        <taxon>Magnoliopsida</taxon>
        <taxon>eudicotyledons</taxon>
        <taxon>Gunneridae</taxon>
        <taxon>Pentapetalae</taxon>
        <taxon>rosids</taxon>
        <taxon>malvids</taxon>
        <taxon>Malvales</taxon>
        <taxon>Malvaceae</taxon>
        <taxon>Malvoideae</taxon>
        <taxon>Gossypium</taxon>
    </lineage>
</organism>
<dbReference type="EMBL" id="JARKNE010000001">
    <property type="protein sequence ID" value="KAK5846637.1"/>
    <property type="molecule type" value="Genomic_DNA"/>
</dbReference>